<evidence type="ECO:0000313" key="1">
    <source>
        <dbReference type="EMBL" id="RVU38121.1"/>
    </source>
</evidence>
<organism evidence="1 2">
    <name type="scientific">Hwanghaeella grinnelliae</name>
    <dbReference type="NCBI Taxonomy" id="2500179"/>
    <lineage>
        <taxon>Bacteria</taxon>
        <taxon>Pseudomonadati</taxon>
        <taxon>Pseudomonadota</taxon>
        <taxon>Alphaproteobacteria</taxon>
        <taxon>Rhodospirillales</taxon>
        <taxon>Rhodospirillaceae</taxon>
        <taxon>Hwanghaeella</taxon>
    </lineage>
</organism>
<dbReference type="AlphaFoldDB" id="A0A3S2VQS3"/>
<dbReference type="GO" id="GO:0003824">
    <property type="term" value="F:catalytic activity"/>
    <property type="evidence" value="ECO:0007669"/>
    <property type="project" value="InterPro"/>
</dbReference>
<evidence type="ECO:0000313" key="2">
    <source>
        <dbReference type="Proteomes" id="UP000287447"/>
    </source>
</evidence>
<dbReference type="SUPFAM" id="SSF51621">
    <property type="entry name" value="Phosphoenolpyruvate/pyruvate domain"/>
    <property type="match status" value="1"/>
</dbReference>
<accession>A0A3S2VQS3</accession>
<gene>
    <name evidence="1" type="ORF">EOI86_02110</name>
</gene>
<dbReference type="OrthoDB" id="8480604at2"/>
<reference evidence="2" key="1">
    <citation type="submission" date="2019-01" db="EMBL/GenBank/DDBJ databases">
        <title>Gri0909 isolated from a small marine red alga.</title>
        <authorList>
            <person name="Kim J."/>
            <person name="Jeong S.E."/>
            <person name="Jeon C.O."/>
        </authorList>
    </citation>
    <scope>NUCLEOTIDE SEQUENCE [LARGE SCALE GENOMIC DNA]</scope>
    <source>
        <strain evidence="2">Gri0909</strain>
    </source>
</reference>
<dbReference type="Proteomes" id="UP000287447">
    <property type="component" value="Unassembled WGS sequence"/>
</dbReference>
<dbReference type="EMBL" id="SADE01000001">
    <property type="protein sequence ID" value="RVU38121.1"/>
    <property type="molecule type" value="Genomic_DNA"/>
</dbReference>
<keyword evidence="2" id="KW-1185">Reference proteome</keyword>
<proteinExistence type="predicted"/>
<dbReference type="Gene3D" id="3.20.20.70">
    <property type="entry name" value="Aldolase class I"/>
    <property type="match status" value="1"/>
</dbReference>
<dbReference type="RefSeq" id="WP_127763493.1">
    <property type="nucleotide sequence ID" value="NZ_SADE01000001.1"/>
</dbReference>
<sequence>MSDTARPCLALWRIVAPNHVDRLPSGFLTATPGLPDDRVPMEVGLLLPAGRGRGVVTDTVIADPAAAAGRGVGLFMANPFLAVDREAARLQAAGIGWVSNLPSTHQQDADFQQQLQDVGLDWARELACLAKFGDLGLKRLAVLCDEAACEDVLAAKPNAVAILPRVADFAAGFPSMLRRGGSAQAVANTLLDAGWQGPVLVLGSEAEAASPALWPPGVDGLLLRPVIWRAVV</sequence>
<dbReference type="InterPro" id="IPR013785">
    <property type="entry name" value="Aldolase_TIM"/>
</dbReference>
<protein>
    <submittedName>
        <fullName evidence="1">Uncharacterized protein</fullName>
    </submittedName>
</protein>
<comment type="caution">
    <text evidence="1">The sequence shown here is derived from an EMBL/GenBank/DDBJ whole genome shotgun (WGS) entry which is preliminary data.</text>
</comment>
<dbReference type="InterPro" id="IPR015813">
    <property type="entry name" value="Pyrv/PenolPyrv_kinase-like_dom"/>
</dbReference>
<name>A0A3S2VQS3_9PROT</name>